<gene>
    <name evidence="2" type="ORF">AVEN_238108_1</name>
</gene>
<evidence type="ECO:0000313" key="3">
    <source>
        <dbReference type="Proteomes" id="UP000499080"/>
    </source>
</evidence>
<dbReference type="EMBL" id="BGPR01001362">
    <property type="protein sequence ID" value="GBM52043.1"/>
    <property type="molecule type" value="Genomic_DNA"/>
</dbReference>
<proteinExistence type="predicted"/>
<accession>A0A4Y2GEM3</accession>
<evidence type="ECO:0000256" key="1">
    <source>
        <dbReference type="SAM" id="MobiDB-lite"/>
    </source>
</evidence>
<keyword evidence="3" id="KW-1185">Reference proteome</keyword>
<name>A0A4Y2GEM3_ARAVE</name>
<sequence length="166" mass="18175">MGPAPVLVPKSGSSHHASFLQRADTRPRKENTSPKNIPHGVLYAQQLVLKASETPPKFEILCCRIRNTEVDRGSSRCTKRIRNQFSESPLGGAESAIGQKSRGADKETGGKTIAAARRLPTALHKSGGWYSFLERSSPTLKDGVKVGCWPHPLEFGYQPQQCPIQL</sequence>
<feature type="compositionally biased region" description="Basic and acidic residues" evidence="1">
    <location>
        <begin position="23"/>
        <end position="32"/>
    </location>
</feature>
<dbReference type="AlphaFoldDB" id="A0A4Y2GEM3"/>
<protein>
    <submittedName>
        <fullName evidence="2">Uncharacterized protein</fullName>
    </submittedName>
</protein>
<evidence type="ECO:0000313" key="2">
    <source>
        <dbReference type="EMBL" id="GBM52043.1"/>
    </source>
</evidence>
<dbReference type="Proteomes" id="UP000499080">
    <property type="component" value="Unassembled WGS sequence"/>
</dbReference>
<feature type="region of interest" description="Disordered" evidence="1">
    <location>
        <begin position="88"/>
        <end position="110"/>
    </location>
</feature>
<comment type="caution">
    <text evidence="2">The sequence shown here is derived from an EMBL/GenBank/DDBJ whole genome shotgun (WGS) entry which is preliminary data.</text>
</comment>
<reference evidence="2 3" key="1">
    <citation type="journal article" date="2019" name="Sci. Rep.">
        <title>Orb-weaving spider Araneus ventricosus genome elucidates the spidroin gene catalogue.</title>
        <authorList>
            <person name="Kono N."/>
            <person name="Nakamura H."/>
            <person name="Ohtoshi R."/>
            <person name="Moran D.A.P."/>
            <person name="Shinohara A."/>
            <person name="Yoshida Y."/>
            <person name="Fujiwara M."/>
            <person name="Mori M."/>
            <person name="Tomita M."/>
            <person name="Arakawa K."/>
        </authorList>
    </citation>
    <scope>NUCLEOTIDE SEQUENCE [LARGE SCALE GENOMIC DNA]</scope>
</reference>
<feature type="region of interest" description="Disordered" evidence="1">
    <location>
        <begin position="1"/>
        <end position="38"/>
    </location>
</feature>
<organism evidence="2 3">
    <name type="scientific">Araneus ventricosus</name>
    <name type="common">Orbweaver spider</name>
    <name type="synonym">Epeira ventricosa</name>
    <dbReference type="NCBI Taxonomy" id="182803"/>
    <lineage>
        <taxon>Eukaryota</taxon>
        <taxon>Metazoa</taxon>
        <taxon>Ecdysozoa</taxon>
        <taxon>Arthropoda</taxon>
        <taxon>Chelicerata</taxon>
        <taxon>Arachnida</taxon>
        <taxon>Araneae</taxon>
        <taxon>Araneomorphae</taxon>
        <taxon>Entelegynae</taxon>
        <taxon>Araneoidea</taxon>
        <taxon>Araneidae</taxon>
        <taxon>Araneus</taxon>
    </lineage>
</organism>